<dbReference type="InterPro" id="IPR036237">
    <property type="entry name" value="Xyl_isomerase-like_sf"/>
</dbReference>
<gene>
    <name evidence="3" type="ORF">ESP57_01895</name>
</gene>
<dbReference type="Pfam" id="PF01261">
    <property type="entry name" value="AP_endonuc_2"/>
    <property type="match status" value="1"/>
</dbReference>
<protein>
    <submittedName>
        <fullName evidence="3">Sugar phosphate isomerase/epimerase</fullName>
    </submittedName>
</protein>
<dbReference type="Proteomes" id="UP000292935">
    <property type="component" value="Unassembled WGS sequence"/>
</dbReference>
<dbReference type="PANTHER" id="PTHR12110">
    <property type="entry name" value="HYDROXYPYRUVATE ISOMERASE"/>
    <property type="match status" value="1"/>
</dbReference>
<dbReference type="InterPro" id="IPR050312">
    <property type="entry name" value="IolE/XylAMocC-like"/>
</dbReference>
<dbReference type="EMBL" id="SDPO01000001">
    <property type="protein sequence ID" value="RXZ50586.1"/>
    <property type="molecule type" value="Genomic_DNA"/>
</dbReference>
<dbReference type="GO" id="GO:0016853">
    <property type="term" value="F:isomerase activity"/>
    <property type="evidence" value="ECO:0007669"/>
    <property type="project" value="UniProtKB-KW"/>
</dbReference>
<keyword evidence="1" id="KW-0119">Carbohydrate metabolism</keyword>
<keyword evidence="3" id="KW-0413">Isomerase</keyword>
<comment type="caution">
    <text evidence="3">The sequence shown here is derived from an EMBL/GenBank/DDBJ whole genome shotgun (WGS) entry which is preliminary data.</text>
</comment>
<reference evidence="3 4" key="1">
    <citation type="submission" date="2019-01" db="EMBL/GenBank/DDBJ databases">
        <authorList>
            <person name="Li J."/>
        </authorList>
    </citation>
    <scope>NUCLEOTIDE SEQUENCE [LARGE SCALE GENOMIC DNA]</scope>
    <source>
        <strain evidence="3 4">CCUG 35506</strain>
    </source>
</reference>
<feature type="domain" description="Xylose isomerase-like TIM barrel" evidence="2">
    <location>
        <begin position="29"/>
        <end position="208"/>
    </location>
</feature>
<dbReference type="PANTHER" id="PTHR12110:SF41">
    <property type="entry name" value="INOSOSE DEHYDRATASE"/>
    <property type="match status" value="1"/>
</dbReference>
<accession>A0A4Q2JTZ3</accession>
<organism evidence="3 4">
    <name type="scientific">Agromyces fucosus</name>
    <dbReference type="NCBI Taxonomy" id="41985"/>
    <lineage>
        <taxon>Bacteria</taxon>
        <taxon>Bacillati</taxon>
        <taxon>Actinomycetota</taxon>
        <taxon>Actinomycetes</taxon>
        <taxon>Micrococcales</taxon>
        <taxon>Microbacteriaceae</taxon>
        <taxon>Agromyces</taxon>
    </lineage>
</organism>
<evidence type="ECO:0000313" key="3">
    <source>
        <dbReference type="EMBL" id="RXZ50586.1"/>
    </source>
</evidence>
<name>A0A4Q2JTZ3_9MICO</name>
<dbReference type="RefSeq" id="WP_129230381.1">
    <property type="nucleotide sequence ID" value="NZ_SDPO01000001.1"/>
</dbReference>
<dbReference type="Gene3D" id="3.20.20.150">
    <property type="entry name" value="Divalent-metal-dependent TIM barrel enzymes"/>
    <property type="match status" value="1"/>
</dbReference>
<dbReference type="OrthoDB" id="5182842at2"/>
<keyword evidence="4" id="KW-1185">Reference proteome</keyword>
<proteinExistence type="predicted"/>
<evidence type="ECO:0000259" key="2">
    <source>
        <dbReference type="Pfam" id="PF01261"/>
    </source>
</evidence>
<sequence length="277" mass="28737">MAQAIAPAALVGVQLYSVRTELADLDAAVRRLAAAGADAIEPFSAYDRPAELSAAAAANGLAIPTVHAPLLSDEMHYGGRAVPVPPATAAFAAAGALGASLVIDPMVAAERWRTADDIARTADRMNAVVEAAAAEGLRVGYHNHSFEFHHRIGDLTAYEYFVSLLDERAALEVDVYWAAAAGEDVPALVGRLGSRVHALHLKDAARAVDVFAGAGDYDPAVLGQCALGSGNLEIDAILAAAPGDCLPVVEFDHVDGDVFEAIAQSIVHLRATLSQAD</sequence>
<evidence type="ECO:0000256" key="1">
    <source>
        <dbReference type="ARBA" id="ARBA00023277"/>
    </source>
</evidence>
<dbReference type="AlphaFoldDB" id="A0A4Q2JTZ3"/>
<dbReference type="InterPro" id="IPR013022">
    <property type="entry name" value="Xyl_isomerase-like_TIM-brl"/>
</dbReference>
<dbReference type="SUPFAM" id="SSF51658">
    <property type="entry name" value="Xylose isomerase-like"/>
    <property type="match status" value="1"/>
</dbReference>
<evidence type="ECO:0000313" key="4">
    <source>
        <dbReference type="Proteomes" id="UP000292935"/>
    </source>
</evidence>